<evidence type="ECO:0000256" key="1">
    <source>
        <dbReference type="SAM" id="Phobius"/>
    </source>
</evidence>
<protein>
    <recommendedName>
        <fullName evidence="3">Periplasmic protein YibQ, distant homology with nucleoside diphosphatase and polysaccharide deacetylase</fullName>
    </recommendedName>
</protein>
<reference evidence="2" key="1">
    <citation type="submission" date="2018-06" db="EMBL/GenBank/DDBJ databases">
        <authorList>
            <person name="Zhirakovskaya E."/>
        </authorList>
    </citation>
    <scope>NUCLEOTIDE SEQUENCE</scope>
</reference>
<evidence type="ECO:0000313" key="2">
    <source>
        <dbReference type="EMBL" id="VAV91218.1"/>
    </source>
</evidence>
<feature type="transmembrane region" description="Helical" evidence="1">
    <location>
        <begin position="36"/>
        <end position="57"/>
    </location>
</feature>
<dbReference type="Pfam" id="PF04748">
    <property type="entry name" value="Polysacc_deac_2"/>
    <property type="match status" value="1"/>
</dbReference>
<dbReference type="InterPro" id="IPR006837">
    <property type="entry name" value="Divergent_DAC"/>
</dbReference>
<sequence>MSLCRRAFDSLNYTRGHRLEARKPATIRLRRPNAGVLASVAIALTGVLIGAVSSYVGELGAVASAAKISALNAPLRDDRLFDMAYHARAKIVRRVLASADHTTHELERLAPPKMTPKPPTGQKPKLIIIFDDMGIDKRAYENTVALPGPLTLSFLPYANDVDQLTAAARKAGRTVMLHLPMEPEGEADPGPSALTTKMTGVAFLDALMWNLERFDGYVAVNNHMGSKLTADEAAMKTVLAYLKQEGVFFLDSVTTGDTKVRAAAARVGVDVFSRDVFIDAEVGDKTAIRKQLRLVERIARHTGYAVAIAHPRKETLEVLGPWLTSAPERGFELAPVTALVDIRRQEKYQALAAKAPELRL</sequence>
<gene>
    <name evidence="2" type="ORF">MNBD_ALPHA05-24</name>
</gene>
<keyword evidence="1" id="KW-1133">Transmembrane helix</keyword>
<dbReference type="InterPro" id="IPR011330">
    <property type="entry name" value="Glyco_hydro/deAcase_b/a-brl"/>
</dbReference>
<proteinExistence type="predicted"/>
<dbReference type="PANTHER" id="PTHR30105">
    <property type="entry name" value="UNCHARACTERIZED YIBQ-RELATED"/>
    <property type="match status" value="1"/>
</dbReference>
<dbReference type="SUPFAM" id="SSF88713">
    <property type="entry name" value="Glycoside hydrolase/deacetylase"/>
    <property type="match status" value="1"/>
</dbReference>
<dbReference type="CDD" id="cd10936">
    <property type="entry name" value="CE4_DAC2"/>
    <property type="match status" value="1"/>
</dbReference>
<keyword evidence="1" id="KW-0812">Transmembrane</keyword>
<evidence type="ECO:0008006" key="3">
    <source>
        <dbReference type="Google" id="ProtNLM"/>
    </source>
</evidence>
<keyword evidence="1" id="KW-0472">Membrane</keyword>
<dbReference type="AlphaFoldDB" id="A0A3B0RS87"/>
<dbReference type="EMBL" id="UOEH01000058">
    <property type="protein sequence ID" value="VAV91218.1"/>
    <property type="molecule type" value="Genomic_DNA"/>
</dbReference>
<organism evidence="2">
    <name type="scientific">hydrothermal vent metagenome</name>
    <dbReference type="NCBI Taxonomy" id="652676"/>
    <lineage>
        <taxon>unclassified sequences</taxon>
        <taxon>metagenomes</taxon>
        <taxon>ecological metagenomes</taxon>
    </lineage>
</organism>
<accession>A0A3B0RS87</accession>
<dbReference type="PANTHER" id="PTHR30105:SF2">
    <property type="entry name" value="DIVERGENT POLYSACCHARIDE DEACETYLASE SUPERFAMILY"/>
    <property type="match status" value="1"/>
</dbReference>
<dbReference type="Gene3D" id="3.20.20.370">
    <property type="entry name" value="Glycoside hydrolase/deacetylase"/>
    <property type="match status" value="1"/>
</dbReference>
<name>A0A3B0RS87_9ZZZZ</name>
<dbReference type="GO" id="GO:0005975">
    <property type="term" value="P:carbohydrate metabolic process"/>
    <property type="evidence" value="ECO:0007669"/>
    <property type="project" value="InterPro"/>
</dbReference>